<sequence length="316" mass="35812">MPINKESTPPPIIGKAGRYTVFITPPSTPKPSENGLPSSPKKVAVSTPPPPVQPPPHRFEKQPPPASGASVFGLFWDAVAKVQNAHSSLDEYLADWFGLNQSKYQWALDDYYRGKSVGSEDAKAKEMTGKRGRVCKILQKGQVLWYFEFKDDLWDMFVLVSKQGYHDYAGCNHLFGGLIEVSPAHTKPRHRDSCCFILIFLRHLGHQWNHDHCMSEASSKLGGNSGEISNKQIKKDKSLIHVYVDWVLEEGTISMCLLSLVEEISLLDVVFETPLPPFSFNVKWRKTKRKDYQEFNGIWLSKLMVNELRNHSSNHC</sequence>
<dbReference type="AlphaFoldDB" id="A5AKT4"/>
<reference evidence="2" key="1">
    <citation type="journal article" date="2007" name="PLoS ONE">
        <title>The first genome sequence of an elite grapevine cultivar (Pinot noir Vitis vinifera L.): coping with a highly heterozygous genome.</title>
        <authorList>
            <person name="Velasco R."/>
            <person name="Zharkikh A."/>
            <person name="Troggio M."/>
            <person name="Cartwright D.A."/>
            <person name="Cestaro A."/>
            <person name="Pruss D."/>
            <person name="Pindo M."/>
            <person name="FitzGerald L.M."/>
            <person name="Vezzulli S."/>
            <person name="Reid J."/>
            <person name="Malacarne G."/>
            <person name="Iliev D."/>
            <person name="Coppola G."/>
            <person name="Wardell B."/>
            <person name="Micheletti D."/>
            <person name="Macalma T."/>
            <person name="Facci M."/>
            <person name="Mitchell J.T."/>
            <person name="Perazzolli M."/>
            <person name="Eldredge G."/>
            <person name="Gatto P."/>
            <person name="Oyzerski R."/>
            <person name="Moretto M."/>
            <person name="Gutin N."/>
            <person name="Stefanini M."/>
            <person name="Chen Y."/>
            <person name="Segala C."/>
            <person name="Davenport C."/>
            <person name="Dematte L."/>
            <person name="Mraz A."/>
            <person name="Battilana J."/>
            <person name="Stormo K."/>
            <person name="Costa F."/>
            <person name="Tao Q."/>
            <person name="Si-Ammour A."/>
            <person name="Harkins T."/>
            <person name="Lackey A."/>
            <person name="Perbost C."/>
            <person name="Taillon B."/>
            <person name="Stella A."/>
            <person name="Solovyev V."/>
            <person name="Fawcett J.A."/>
            <person name="Sterck L."/>
            <person name="Vandepoele K."/>
            <person name="Grando S.M."/>
            <person name="Toppo S."/>
            <person name="Moser C."/>
            <person name="Lanchbury J."/>
            <person name="Bogden R."/>
            <person name="Skolnick M."/>
            <person name="Sgaramella V."/>
            <person name="Bhatnagar S.K."/>
            <person name="Fontana P."/>
            <person name="Gutin A."/>
            <person name="Van de Peer Y."/>
            <person name="Salamini F."/>
            <person name="Viola R."/>
        </authorList>
    </citation>
    <scope>NUCLEOTIDE SEQUENCE</scope>
</reference>
<dbReference type="InterPro" id="IPR028260">
    <property type="entry name" value="FAM177"/>
</dbReference>
<dbReference type="EMBL" id="AM429031">
    <property type="protein sequence ID" value="CAN80195.1"/>
    <property type="molecule type" value="Genomic_DNA"/>
</dbReference>
<proteinExistence type="predicted"/>
<feature type="compositionally biased region" description="Pro residues" evidence="1">
    <location>
        <begin position="47"/>
        <end position="65"/>
    </location>
</feature>
<feature type="region of interest" description="Disordered" evidence="1">
    <location>
        <begin position="23"/>
        <end position="65"/>
    </location>
</feature>
<evidence type="ECO:0000256" key="1">
    <source>
        <dbReference type="SAM" id="MobiDB-lite"/>
    </source>
</evidence>
<name>A5AKT4_VITVI</name>
<organism evidence="2">
    <name type="scientific">Vitis vinifera</name>
    <name type="common">Grape</name>
    <dbReference type="NCBI Taxonomy" id="29760"/>
    <lineage>
        <taxon>Eukaryota</taxon>
        <taxon>Viridiplantae</taxon>
        <taxon>Streptophyta</taxon>
        <taxon>Embryophyta</taxon>
        <taxon>Tracheophyta</taxon>
        <taxon>Spermatophyta</taxon>
        <taxon>Magnoliopsida</taxon>
        <taxon>eudicotyledons</taxon>
        <taxon>Gunneridae</taxon>
        <taxon>Pentapetalae</taxon>
        <taxon>rosids</taxon>
        <taxon>Vitales</taxon>
        <taxon>Vitaceae</taxon>
        <taxon>Viteae</taxon>
        <taxon>Vitis</taxon>
    </lineage>
</organism>
<gene>
    <name evidence="2" type="ORF">VITISV_008332</name>
</gene>
<dbReference type="OrthoDB" id="45963at2759"/>
<evidence type="ECO:0000313" key="2">
    <source>
        <dbReference type="EMBL" id="CAN80195.1"/>
    </source>
</evidence>
<dbReference type="PANTHER" id="PTHR37376:SF1">
    <property type="entry name" value="EXPRESSED PROTEIN"/>
    <property type="match status" value="1"/>
</dbReference>
<dbReference type="ExpressionAtlas" id="A5AKT4">
    <property type="expression patterns" value="baseline and differential"/>
</dbReference>
<accession>A5AKT4</accession>
<dbReference type="PANTHER" id="PTHR37376">
    <property type="entry name" value="EXPRESSED PROTEIN"/>
    <property type="match status" value="1"/>
</dbReference>
<dbReference type="Pfam" id="PF14774">
    <property type="entry name" value="FAM177"/>
    <property type="match status" value="1"/>
</dbReference>
<protein>
    <submittedName>
        <fullName evidence="2">Uncharacterized protein</fullName>
    </submittedName>
</protein>